<evidence type="ECO:0000256" key="1">
    <source>
        <dbReference type="SAM" id="MobiDB-lite"/>
    </source>
</evidence>
<dbReference type="SMART" id="SM00315">
    <property type="entry name" value="RGS"/>
    <property type="match status" value="1"/>
</dbReference>
<keyword evidence="4" id="KW-1185">Reference proteome</keyword>
<dbReference type="PANTHER" id="PTHR10845">
    <property type="entry name" value="REGULATOR OF G PROTEIN SIGNALING"/>
    <property type="match status" value="1"/>
</dbReference>
<dbReference type="Gene3D" id="1.10.167.10">
    <property type="entry name" value="Regulator of G-protein Signalling 4, domain 2"/>
    <property type="match status" value="1"/>
</dbReference>
<feature type="region of interest" description="Disordered" evidence="1">
    <location>
        <begin position="1"/>
        <end position="32"/>
    </location>
</feature>
<dbReference type="Pfam" id="PF00615">
    <property type="entry name" value="RGS"/>
    <property type="match status" value="1"/>
</dbReference>
<dbReference type="SUPFAM" id="SSF48097">
    <property type="entry name" value="Regulator of G-protein signaling, RGS"/>
    <property type="match status" value="1"/>
</dbReference>
<protein>
    <recommendedName>
        <fullName evidence="2">RGS domain-containing protein</fullName>
    </recommendedName>
</protein>
<dbReference type="PRINTS" id="PR01301">
    <property type="entry name" value="RGSPROTEIN"/>
</dbReference>
<dbReference type="InterPro" id="IPR016137">
    <property type="entry name" value="RGS"/>
</dbReference>
<evidence type="ECO:0000259" key="2">
    <source>
        <dbReference type="PROSITE" id="PS50132"/>
    </source>
</evidence>
<sequence length="213" mass="23002">MGCGASQNPAYPSVDPRPQPASSEQPPLPSAPAKLDFERVLSIPDNEGFERLKAFASAEHSQENVLFLKAVSEFRAIAAGDTLSDAAAAAAAAIIDDFLWRRAKSKVNLPGEDLEAFVDRADHGKYCYSRTMFDAAYDKIHKLVEDDTFRRFLDTAPARELAARNPSLLLEPQEAMPTPPAKRALIDSEGGTALGCHGAASAHDAPLIVVSWR</sequence>
<gene>
    <name evidence="3" type="ORF">AB1Y20_016405</name>
</gene>
<dbReference type="InterPro" id="IPR044926">
    <property type="entry name" value="RGS_subdomain_2"/>
</dbReference>
<organism evidence="3 4">
    <name type="scientific">Prymnesium parvum</name>
    <name type="common">Toxic golden alga</name>
    <dbReference type="NCBI Taxonomy" id="97485"/>
    <lineage>
        <taxon>Eukaryota</taxon>
        <taxon>Haptista</taxon>
        <taxon>Haptophyta</taxon>
        <taxon>Prymnesiophyceae</taxon>
        <taxon>Prymnesiales</taxon>
        <taxon>Prymnesiaceae</taxon>
        <taxon>Prymnesium</taxon>
    </lineage>
</organism>
<dbReference type="AlphaFoldDB" id="A0AB34ICS5"/>
<dbReference type="InterPro" id="IPR036305">
    <property type="entry name" value="RGS_sf"/>
</dbReference>
<reference evidence="3 4" key="1">
    <citation type="journal article" date="2024" name="Science">
        <title>Giant polyketide synthase enzymes in the biosynthesis of giant marine polyether toxins.</title>
        <authorList>
            <person name="Fallon T.R."/>
            <person name="Shende V.V."/>
            <person name="Wierzbicki I.H."/>
            <person name="Pendleton A.L."/>
            <person name="Watervoot N.F."/>
            <person name="Auber R.P."/>
            <person name="Gonzalez D.J."/>
            <person name="Wisecaver J.H."/>
            <person name="Moore B.S."/>
        </authorList>
    </citation>
    <scope>NUCLEOTIDE SEQUENCE [LARGE SCALE GENOMIC DNA]</scope>
    <source>
        <strain evidence="3 4">12B1</strain>
    </source>
</reference>
<proteinExistence type="predicted"/>
<dbReference type="Proteomes" id="UP001515480">
    <property type="component" value="Unassembled WGS sequence"/>
</dbReference>
<dbReference type="CDD" id="cd07440">
    <property type="entry name" value="RGS"/>
    <property type="match status" value="1"/>
</dbReference>
<dbReference type="PANTHER" id="PTHR10845:SF192">
    <property type="entry name" value="DOUBLE HIT, ISOFORM B"/>
    <property type="match status" value="1"/>
</dbReference>
<evidence type="ECO:0000313" key="3">
    <source>
        <dbReference type="EMBL" id="KAL1496451.1"/>
    </source>
</evidence>
<name>A0AB34ICS5_PRYPA</name>
<feature type="domain" description="RGS" evidence="2">
    <location>
        <begin position="48"/>
        <end position="155"/>
    </location>
</feature>
<comment type="caution">
    <text evidence="3">The sequence shown here is derived from an EMBL/GenBank/DDBJ whole genome shotgun (WGS) entry which is preliminary data.</text>
</comment>
<dbReference type="EMBL" id="JBGBPQ010000029">
    <property type="protein sequence ID" value="KAL1496451.1"/>
    <property type="molecule type" value="Genomic_DNA"/>
</dbReference>
<dbReference type="PROSITE" id="PS50132">
    <property type="entry name" value="RGS"/>
    <property type="match status" value="1"/>
</dbReference>
<accession>A0AB34ICS5</accession>
<evidence type="ECO:0000313" key="4">
    <source>
        <dbReference type="Proteomes" id="UP001515480"/>
    </source>
</evidence>
<feature type="compositionally biased region" description="Polar residues" evidence="1">
    <location>
        <begin position="1"/>
        <end position="10"/>
    </location>
</feature>